<dbReference type="EMBL" id="JAJFAZ020000001">
    <property type="protein sequence ID" value="KAI5352112.1"/>
    <property type="molecule type" value="Genomic_DNA"/>
</dbReference>
<feature type="compositionally biased region" description="Basic and acidic residues" evidence="1">
    <location>
        <begin position="1"/>
        <end position="30"/>
    </location>
</feature>
<accession>A0AAD5F3P7</accession>
<dbReference type="Proteomes" id="UP001054821">
    <property type="component" value="Chromosome 1"/>
</dbReference>
<reference evidence="2 3" key="1">
    <citation type="journal article" date="2022" name="G3 (Bethesda)">
        <title>Whole-genome sequence and methylome profiling of the almond [Prunus dulcis (Mill.) D.A. Webb] cultivar 'Nonpareil'.</title>
        <authorList>
            <person name="D'Amico-Willman K.M."/>
            <person name="Ouma W.Z."/>
            <person name="Meulia T."/>
            <person name="Sideli G.M."/>
            <person name="Gradziel T.M."/>
            <person name="Fresnedo-Ramirez J."/>
        </authorList>
    </citation>
    <scope>NUCLEOTIDE SEQUENCE [LARGE SCALE GENOMIC DNA]</scope>
    <source>
        <strain evidence="2">Clone GOH B32 T37-40</strain>
    </source>
</reference>
<dbReference type="AlphaFoldDB" id="A0AAD5F3P7"/>
<gene>
    <name evidence="2" type="ORF">L3X38_005003</name>
</gene>
<protein>
    <submittedName>
        <fullName evidence="2">Uncharacterized protein</fullName>
    </submittedName>
</protein>
<feature type="region of interest" description="Disordered" evidence="1">
    <location>
        <begin position="1"/>
        <end position="74"/>
    </location>
</feature>
<organism evidence="2 3">
    <name type="scientific">Prunus dulcis</name>
    <name type="common">Almond</name>
    <name type="synonym">Amygdalus dulcis</name>
    <dbReference type="NCBI Taxonomy" id="3755"/>
    <lineage>
        <taxon>Eukaryota</taxon>
        <taxon>Viridiplantae</taxon>
        <taxon>Streptophyta</taxon>
        <taxon>Embryophyta</taxon>
        <taxon>Tracheophyta</taxon>
        <taxon>Spermatophyta</taxon>
        <taxon>Magnoliopsida</taxon>
        <taxon>eudicotyledons</taxon>
        <taxon>Gunneridae</taxon>
        <taxon>Pentapetalae</taxon>
        <taxon>rosids</taxon>
        <taxon>fabids</taxon>
        <taxon>Rosales</taxon>
        <taxon>Rosaceae</taxon>
        <taxon>Amygdaloideae</taxon>
        <taxon>Amygdaleae</taxon>
        <taxon>Prunus</taxon>
    </lineage>
</organism>
<evidence type="ECO:0000313" key="2">
    <source>
        <dbReference type="EMBL" id="KAI5352112.1"/>
    </source>
</evidence>
<proteinExistence type="predicted"/>
<sequence>MRLLERQERENEESRRKQAEEEREEVKDGDQVAIVVGMLHQSSNGHRGAQVRHGQNVDRHRHSPGDYGNRNGKKSIILQAVAKFDI</sequence>
<evidence type="ECO:0000256" key="1">
    <source>
        <dbReference type="SAM" id="MobiDB-lite"/>
    </source>
</evidence>
<evidence type="ECO:0000313" key="3">
    <source>
        <dbReference type="Proteomes" id="UP001054821"/>
    </source>
</evidence>
<keyword evidence="3" id="KW-1185">Reference proteome</keyword>
<comment type="caution">
    <text evidence="2">The sequence shown here is derived from an EMBL/GenBank/DDBJ whole genome shotgun (WGS) entry which is preliminary data.</text>
</comment>
<name>A0AAD5F3P7_PRUDU</name>